<dbReference type="EMBL" id="BGPR01002473">
    <property type="protein sequence ID" value="GBM74089.1"/>
    <property type="molecule type" value="Genomic_DNA"/>
</dbReference>
<gene>
    <name evidence="1" type="ORF">AVEN_178671_1</name>
</gene>
<dbReference type="AlphaFoldDB" id="A0A4Y2I9Z2"/>
<sequence>MTNEPVSSSPTFLATPAGEHLEQTNFTRTMPAHTVVLRWNRVSSREPFGLEVDILPSDPSVSPNVQVLLLHIIAATYASLTLSSWCLPSVARCPFRLCVPPVVRTDMSLQAMRTTGGAH</sequence>
<reference evidence="1 2" key="1">
    <citation type="journal article" date="2019" name="Sci. Rep.">
        <title>Orb-weaving spider Araneus ventricosus genome elucidates the spidroin gene catalogue.</title>
        <authorList>
            <person name="Kono N."/>
            <person name="Nakamura H."/>
            <person name="Ohtoshi R."/>
            <person name="Moran D.A.P."/>
            <person name="Shinohara A."/>
            <person name="Yoshida Y."/>
            <person name="Fujiwara M."/>
            <person name="Mori M."/>
            <person name="Tomita M."/>
            <person name="Arakawa K."/>
        </authorList>
    </citation>
    <scope>NUCLEOTIDE SEQUENCE [LARGE SCALE GENOMIC DNA]</scope>
</reference>
<comment type="caution">
    <text evidence="1">The sequence shown here is derived from an EMBL/GenBank/DDBJ whole genome shotgun (WGS) entry which is preliminary data.</text>
</comment>
<evidence type="ECO:0000313" key="2">
    <source>
        <dbReference type="Proteomes" id="UP000499080"/>
    </source>
</evidence>
<protein>
    <submittedName>
        <fullName evidence="1">Uncharacterized protein</fullName>
    </submittedName>
</protein>
<accession>A0A4Y2I9Z2</accession>
<name>A0A4Y2I9Z2_ARAVE</name>
<organism evidence="1 2">
    <name type="scientific">Araneus ventricosus</name>
    <name type="common">Orbweaver spider</name>
    <name type="synonym">Epeira ventricosa</name>
    <dbReference type="NCBI Taxonomy" id="182803"/>
    <lineage>
        <taxon>Eukaryota</taxon>
        <taxon>Metazoa</taxon>
        <taxon>Ecdysozoa</taxon>
        <taxon>Arthropoda</taxon>
        <taxon>Chelicerata</taxon>
        <taxon>Arachnida</taxon>
        <taxon>Araneae</taxon>
        <taxon>Araneomorphae</taxon>
        <taxon>Entelegynae</taxon>
        <taxon>Araneoidea</taxon>
        <taxon>Araneidae</taxon>
        <taxon>Araneus</taxon>
    </lineage>
</organism>
<proteinExistence type="predicted"/>
<dbReference type="Proteomes" id="UP000499080">
    <property type="component" value="Unassembled WGS sequence"/>
</dbReference>
<evidence type="ECO:0000313" key="1">
    <source>
        <dbReference type="EMBL" id="GBM74089.1"/>
    </source>
</evidence>
<keyword evidence="2" id="KW-1185">Reference proteome</keyword>